<keyword evidence="5" id="KW-1185">Reference proteome</keyword>
<dbReference type="InterPro" id="IPR007321">
    <property type="entry name" value="Transposase_28"/>
</dbReference>
<feature type="region of interest" description="Disordered" evidence="2">
    <location>
        <begin position="557"/>
        <end position="577"/>
    </location>
</feature>
<keyword evidence="1" id="KW-0175">Coiled coil</keyword>
<dbReference type="AlphaFoldDB" id="A0ABD1RTB3"/>
<proteinExistence type="predicted"/>
<dbReference type="Pfam" id="PF04195">
    <property type="entry name" value="Transposase_28"/>
    <property type="match status" value="1"/>
</dbReference>
<reference evidence="5" key="1">
    <citation type="submission" date="2024-07" db="EMBL/GenBank/DDBJ databases">
        <title>Two chromosome-level genome assemblies of Korean endemic species Abeliophyllum distichum and Forsythia ovata (Oleaceae).</title>
        <authorList>
            <person name="Jang H."/>
        </authorList>
    </citation>
    <scope>NUCLEOTIDE SEQUENCE [LARGE SCALE GENOMIC DNA]</scope>
</reference>
<evidence type="ECO:0000313" key="5">
    <source>
        <dbReference type="Proteomes" id="UP001604336"/>
    </source>
</evidence>
<evidence type="ECO:0000256" key="2">
    <source>
        <dbReference type="SAM" id="MobiDB-lite"/>
    </source>
</evidence>
<dbReference type="EMBL" id="JBFOLK010000008">
    <property type="protein sequence ID" value="KAL2491563.1"/>
    <property type="molecule type" value="Genomic_DNA"/>
</dbReference>
<name>A0ABD1RTB3_9LAMI</name>
<organism evidence="4 5">
    <name type="scientific">Abeliophyllum distichum</name>
    <dbReference type="NCBI Taxonomy" id="126358"/>
    <lineage>
        <taxon>Eukaryota</taxon>
        <taxon>Viridiplantae</taxon>
        <taxon>Streptophyta</taxon>
        <taxon>Embryophyta</taxon>
        <taxon>Tracheophyta</taxon>
        <taxon>Spermatophyta</taxon>
        <taxon>Magnoliopsida</taxon>
        <taxon>eudicotyledons</taxon>
        <taxon>Gunneridae</taxon>
        <taxon>Pentapetalae</taxon>
        <taxon>asterids</taxon>
        <taxon>lamiids</taxon>
        <taxon>Lamiales</taxon>
        <taxon>Oleaceae</taxon>
        <taxon>Forsythieae</taxon>
        <taxon>Abeliophyllum</taxon>
    </lineage>
</organism>
<evidence type="ECO:0000313" key="4">
    <source>
        <dbReference type="EMBL" id="KAL2491563.1"/>
    </source>
</evidence>
<protein>
    <recommendedName>
        <fullName evidence="3">Transposase (putative) gypsy type domain-containing protein</fullName>
    </recommendedName>
</protein>
<sequence>MESAESLWERHLVSAESLWERHLVSAESLWERHLVSAESLWERHMESAESLWERHLVSVESLWERHLVSAESLWERHMESAESLWERHLVSVESLWERHMESAESLWERHMESAESLWERHLVSVESLWERQLESAESLWERHLVRLVSYRSMLEGGSTGCGGGEASPSVSPSMEGVLPIRGVDGSTGEALPIGPTLGLREAGDPYRADVLRWAAMDVPSIMVEEDLVKLREAYRIPDDIELTLPEPNERACFPRRGCTALHLNAFVSGMRLPLHPMLRRILRAYDLAPTQVAPNGWSQMVGGMYLWFRHSFGMEMPLHVFQTIYQPRKLPRKKGGEEEVGWYYFSPWGSHKPLVTGCPSSIKQWKESWFWVSGNWQRVFDDPEPDLDVPSVYGIASPLPRCELSQGVVDVLRSIYQADQKSRSYGLILNRHRCLVELGLMASKAEMDQGKRPRPTLARLSKQRPKTLAPGSVEDVSQRKAVEELSKVANKEAPGASTVIEVEDIPEVEVPLSRKRKARPIETGTSQPRGSTVDADTVLGVPPLQRTLAVNPSGEVVLEGPARPTLGNGDGGSSDSKRRLRELIGAPGVRIPDEVLRSVPFYPSMGAQAVKKYFTPKWEEFSSHGDLEDVLEASLASAIRASTLQMKVLGEFRTRMQEQKKLAAQASKADKEHQQALDGLRAALESARAAYEQMEADLKESDSNLLNMTKQLDNANAAQKVAAEALEAANKEKKRLLEEAKSREEEILGLRSELAKAESSKKEAEDGKMEVETRLANAEADFVANFHNTEAYTNFADYFARVGHQEVLTALRNDYPELDVKNLEARFPPPDAEGEEDS</sequence>
<feature type="coiled-coil region" evidence="1">
    <location>
        <begin position="677"/>
        <end position="781"/>
    </location>
</feature>
<accession>A0ABD1RTB3</accession>
<dbReference type="Proteomes" id="UP001604336">
    <property type="component" value="Unassembled WGS sequence"/>
</dbReference>
<evidence type="ECO:0000256" key="1">
    <source>
        <dbReference type="SAM" id="Coils"/>
    </source>
</evidence>
<evidence type="ECO:0000259" key="3">
    <source>
        <dbReference type="Pfam" id="PF04195"/>
    </source>
</evidence>
<comment type="caution">
    <text evidence="4">The sequence shown here is derived from an EMBL/GenBank/DDBJ whole genome shotgun (WGS) entry which is preliminary data.</text>
</comment>
<feature type="domain" description="Transposase (putative) gypsy type" evidence="3">
    <location>
        <begin position="262"/>
        <end position="326"/>
    </location>
</feature>
<feature type="region of interest" description="Disordered" evidence="2">
    <location>
        <begin position="446"/>
        <end position="475"/>
    </location>
</feature>
<gene>
    <name evidence="4" type="ORF">Adt_27191</name>
</gene>